<dbReference type="Proteomes" id="UP000284547">
    <property type="component" value="Unassembled WGS sequence"/>
</dbReference>
<dbReference type="RefSeq" id="WP_118155760.1">
    <property type="nucleotide sequence ID" value="NZ_QWEY01000014.1"/>
</dbReference>
<keyword evidence="1" id="KW-0472">Membrane</keyword>
<dbReference type="Pfam" id="PF01569">
    <property type="entry name" value="PAP2"/>
    <property type="match status" value="1"/>
</dbReference>
<reference evidence="3 4" key="1">
    <citation type="submission" date="2018-08" db="EMBL/GenBank/DDBJ databases">
        <title>Flavobacterium tibetense sp. nov., isolated from a wetland YonghuCo on Tibetan Plateau.</title>
        <authorList>
            <person name="Phurbu D."/>
            <person name="Lu H."/>
            <person name="Xing P."/>
        </authorList>
    </citation>
    <scope>NUCLEOTIDE SEQUENCE [LARGE SCALE GENOMIC DNA]</scope>
    <source>
        <strain evidence="3 4">DJC</strain>
    </source>
</reference>
<evidence type="ECO:0000313" key="3">
    <source>
        <dbReference type="EMBL" id="RGP35553.1"/>
    </source>
</evidence>
<dbReference type="SUPFAM" id="SSF48317">
    <property type="entry name" value="Acid phosphatase/Vanadium-dependent haloperoxidase"/>
    <property type="match status" value="1"/>
</dbReference>
<comment type="caution">
    <text evidence="3">The sequence shown here is derived from an EMBL/GenBank/DDBJ whole genome shotgun (WGS) entry which is preliminary data.</text>
</comment>
<protein>
    <submittedName>
        <fullName evidence="3">Phosphatase PAP2 family protein</fullName>
    </submittedName>
</protein>
<dbReference type="EMBL" id="QWEY01000014">
    <property type="protein sequence ID" value="RGP35553.1"/>
    <property type="molecule type" value="Genomic_DNA"/>
</dbReference>
<dbReference type="InterPro" id="IPR036938">
    <property type="entry name" value="PAP2/HPO_sf"/>
</dbReference>
<gene>
    <name evidence="3" type="ORF">D1012_19295</name>
</gene>
<dbReference type="Gene3D" id="1.20.144.10">
    <property type="entry name" value="Phosphatidic acid phosphatase type 2/haloperoxidase"/>
    <property type="match status" value="1"/>
</dbReference>
<evidence type="ECO:0000313" key="4">
    <source>
        <dbReference type="Proteomes" id="UP000284547"/>
    </source>
</evidence>
<keyword evidence="1" id="KW-1133">Transmembrane helix</keyword>
<dbReference type="AlphaFoldDB" id="A0A411YXT4"/>
<accession>A0A411YXT4</accession>
<organism evidence="3 4">
    <name type="scientific">Pseudotabrizicola alkalilacus</name>
    <dbReference type="NCBI Taxonomy" id="2305252"/>
    <lineage>
        <taxon>Bacteria</taxon>
        <taxon>Pseudomonadati</taxon>
        <taxon>Pseudomonadota</taxon>
        <taxon>Alphaproteobacteria</taxon>
        <taxon>Rhodobacterales</taxon>
        <taxon>Paracoccaceae</taxon>
        <taxon>Pseudotabrizicola</taxon>
    </lineage>
</organism>
<dbReference type="SMART" id="SM00014">
    <property type="entry name" value="acidPPc"/>
    <property type="match status" value="1"/>
</dbReference>
<evidence type="ECO:0000256" key="1">
    <source>
        <dbReference type="SAM" id="Phobius"/>
    </source>
</evidence>
<name>A0A411YXT4_9RHOB</name>
<proteinExistence type="predicted"/>
<dbReference type="InterPro" id="IPR000326">
    <property type="entry name" value="PAP2/HPO"/>
</dbReference>
<keyword evidence="1" id="KW-0812">Transmembrane</keyword>
<keyword evidence="4" id="KW-1185">Reference proteome</keyword>
<sequence length="250" mass="26916">MLLFRKASGSSARSKLLLWSFVQTRCQFVQIDWPRPKVTGSTSPAGRLTAQGFCKGARPMMSPDLRKSAVQNGAALHRRFARRTDALIAVILLLTVLVTVPDNRRMGSTLQVVLPLIALGCAATRGETVESLGRFIVLQIGIKGPKYLIGERPMSLRPDGGQNGFPSGHTAVATFGAVQMIKHCSTLHPVTKAAAIAAAAFTGGSRIESGRHSLWQTMAGALWGWAIACLPLAGLRHAVRRMQNVRGRNV</sequence>
<feature type="transmembrane region" description="Helical" evidence="1">
    <location>
        <begin position="222"/>
        <end position="239"/>
    </location>
</feature>
<evidence type="ECO:0000259" key="2">
    <source>
        <dbReference type="SMART" id="SM00014"/>
    </source>
</evidence>
<dbReference type="OrthoDB" id="7917061at2"/>
<feature type="domain" description="Phosphatidic acid phosphatase type 2/haloperoxidase" evidence="2">
    <location>
        <begin position="114"/>
        <end position="232"/>
    </location>
</feature>